<evidence type="ECO:0000256" key="3">
    <source>
        <dbReference type="ARBA" id="ARBA00022801"/>
    </source>
</evidence>
<comment type="caution">
    <text evidence="9">The sequence shown here is derived from an EMBL/GenBank/DDBJ whole genome shotgun (WGS) entry which is preliminary data.</text>
</comment>
<dbReference type="RefSeq" id="WP_112884171.1">
    <property type="nucleotide sequence ID" value="NZ_QLUW01000004.1"/>
</dbReference>
<feature type="domain" description="PD-(D/E)XK endonuclease-like" evidence="8">
    <location>
        <begin position="7"/>
        <end position="307"/>
    </location>
</feature>
<gene>
    <name evidence="9" type="ORF">DL346_20080</name>
</gene>
<name>A0A328TXG2_9BACL</name>
<dbReference type="GO" id="GO:0005524">
    <property type="term" value="F:ATP binding"/>
    <property type="evidence" value="ECO:0007669"/>
    <property type="project" value="UniProtKB-KW"/>
</dbReference>
<keyword evidence="7" id="KW-0234">DNA repair</keyword>
<reference evidence="9 10" key="1">
    <citation type="submission" date="2018-06" db="EMBL/GenBank/DDBJ databases">
        <title>Paenibacillus montanisoli sp. nov., isolated from mountain area soil.</title>
        <authorList>
            <person name="Wu M."/>
        </authorList>
    </citation>
    <scope>NUCLEOTIDE SEQUENCE [LARGE SCALE GENOMIC DNA]</scope>
    <source>
        <strain evidence="9 10">RA17</strain>
    </source>
</reference>
<dbReference type="Proteomes" id="UP000249260">
    <property type="component" value="Unassembled WGS sequence"/>
</dbReference>
<keyword evidence="4" id="KW-0347">Helicase</keyword>
<evidence type="ECO:0000256" key="5">
    <source>
        <dbReference type="ARBA" id="ARBA00022840"/>
    </source>
</evidence>
<dbReference type="GO" id="GO:0003677">
    <property type="term" value="F:DNA binding"/>
    <property type="evidence" value="ECO:0007669"/>
    <property type="project" value="UniProtKB-KW"/>
</dbReference>
<keyword evidence="2" id="KW-0227">DNA damage</keyword>
<proteinExistence type="predicted"/>
<dbReference type="InterPro" id="IPR011604">
    <property type="entry name" value="PDDEXK-like_dom_sf"/>
</dbReference>
<dbReference type="OrthoDB" id="9768303at2"/>
<keyword evidence="3" id="KW-0378">Hydrolase</keyword>
<organism evidence="9 10">
    <name type="scientific">Paenibacillus montanisoli</name>
    <dbReference type="NCBI Taxonomy" id="2081970"/>
    <lineage>
        <taxon>Bacteria</taxon>
        <taxon>Bacillati</taxon>
        <taxon>Bacillota</taxon>
        <taxon>Bacilli</taxon>
        <taxon>Bacillales</taxon>
        <taxon>Paenibacillaceae</taxon>
        <taxon>Paenibacillus</taxon>
    </lineage>
</organism>
<dbReference type="AlphaFoldDB" id="A0A328TXG2"/>
<evidence type="ECO:0000256" key="7">
    <source>
        <dbReference type="ARBA" id="ARBA00023204"/>
    </source>
</evidence>
<dbReference type="Gene3D" id="3.90.320.10">
    <property type="match status" value="1"/>
</dbReference>
<protein>
    <recommendedName>
        <fullName evidence="8">PD-(D/E)XK endonuclease-like domain-containing protein</fullName>
    </recommendedName>
</protein>
<evidence type="ECO:0000313" key="9">
    <source>
        <dbReference type="EMBL" id="RAP74382.1"/>
    </source>
</evidence>
<sequence length="314" mass="36455">MPVGCFSWSKTRDEIFNACPRQYYFQYYAMTDKNMDQLRIKRLKGLTNLHLLAGEVVHDICGSIVTKKNILDPIDLIAKSKHVLLEAIKKSIFKSHEWLVNPKAFSMLHEVYYDSDFRSSTDITKRAYLFSKLSPAYNDIVDRMSTCITNLFASPTVKDLMTSNFEILEVEQLGTMQFDGVPVYIKPDLLYRQSNGNFVIVDWKTGKRNAGDEIQFKLYALYAHCRYNIPLEDIRVRADYLLTNESIVSSVIEEEVSYLNSWISHSITNMKDFLRDKDQNIPLPAEFFQTNPGYNKCQLCKFKEICPEQKKRPA</sequence>
<dbReference type="GO" id="GO:0006281">
    <property type="term" value="P:DNA repair"/>
    <property type="evidence" value="ECO:0007669"/>
    <property type="project" value="UniProtKB-KW"/>
</dbReference>
<keyword evidence="1" id="KW-0547">Nucleotide-binding</keyword>
<dbReference type="GO" id="GO:0004386">
    <property type="term" value="F:helicase activity"/>
    <property type="evidence" value="ECO:0007669"/>
    <property type="project" value="UniProtKB-KW"/>
</dbReference>
<dbReference type="Pfam" id="PF12705">
    <property type="entry name" value="PDDEXK_1"/>
    <property type="match status" value="1"/>
</dbReference>
<evidence type="ECO:0000256" key="6">
    <source>
        <dbReference type="ARBA" id="ARBA00023125"/>
    </source>
</evidence>
<dbReference type="InterPro" id="IPR038726">
    <property type="entry name" value="PDDEXK_AddAB-type"/>
</dbReference>
<evidence type="ECO:0000256" key="2">
    <source>
        <dbReference type="ARBA" id="ARBA00022763"/>
    </source>
</evidence>
<keyword evidence="5" id="KW-0067">ATP-binding</keyword>
<dbReference type="GO" id="GO:0016787">
    <property type="term" value="F:hydrolase activity"/>
    <property type="evidence" value="ECO:0007669"/>
    <property type="project" value="UniProtKB-KW"/>
</dbReference>
<evidence type="ECO:0000313" key="10">
    <source>
        <dbReference type="Proteomes" id="UP000249260"/>
    </source>
</evidence>
<evidence type="ECO:0000256" key="1">
    <source>
        <dbReference type="ARBA" id="ARBA00022741"/>
    </source>
</evidence>
<keyword evidence="10" id="KW-1185">Reference proteome</keyword>
<accession>A0A328TXG2</accession>
<evidence type="ECO:0000259" key="8">
    <source>
        <dbReference type="Pfam" id="PF12705"/>
    </source>
</evidence>
<dbReference type="EMBL" id="QLUW01000004">
    <property type="protein sequence ID" value="RAP74382.1"/>
    <property type="molecule type" value="Genomic_DNA"/>
</dbReference>
<evidence type="ECO:0000256" key="4">
    <source>
        <dbReference type="ARBA" id="ARBA00022806"/>
    </source>
</evidence>
<keyword evidence="6" id="KW-0238">DNA-binding</keyword>